<evidence type="ECO:0000259" key="14">
    <source>
        <dbReference type="Pfam" id="PF02879"/>
    </source>
</evidence>
<proteinExistence type="inferred from homology"/>
<comment type="caution">
    <text evidence="16">The sequence shown here is derived from an EMBL/GenBank/DDBJ whole genome shotgun (WGS) entry which is preliminary data.</text>
</comment>
<dbReference type="GO" id="GO:0005975">
    <property type="term" value="P:carbohydrate metabolic process"/>
    <property type="evidence" value="ECO:0007669"/>
    <property type="project" value="InterPro"/>
</dbReference>
<dbReference type="PRINTS" id="PR00509">
    <property type="entry name" value="PGMPMM"/>
</dbReference>
<dbReference type="CDD" id="cd05802">
    <property type="entry name" value="GlmM"/>
    <property type="match status" value="1"/>
</dbReference>
<dbReference type="GO" id="GO:0008966">
    <property type="term" value="F:phosphoglucosamine mutase activity"/>
    <property type="evidence" value="ECO:0007669"/>
    <property type="project" value="UniProtKB-UniRule"/>
</dbReference>
<dbReference type="PROSITE" id="PS00710">
    <property type="entry name" value="PGM_PMM"/>
    <property type="match status" value="1"/>
</dbReference>
<comment type="PTM">
    <text evidence="9">Activated by phosphorylation.</text>
</comment>
<reference evidence="17" key="1">
    <citation type="submission" date="2019-09" db="EMBL/GenBank/DDBJ databases">
        <title>Mumia zhuanghuii sp. nov. isolated from the intestinal contents of plateau pika (Ochotona curzoniae) in the Qinghai-Tibet plateau of China.</title>
        <authorList>
            <person name="Tian Z."/>
        </authorList>
    </citation>
    <scope>NUCLEOTIDE SEQUENCE [LARGE SCALE GENOMIC DNA]</scope>
    <source>
        <strain evidence="17">L-033</strain>
    </source>
</reference>
<dbReference type="InterPro" id="IPR036900">
    <property type="entry name" value="A-D-PHexomutase_C_sf"/>
</dbReference>
<comment type="similarity">
    <text evidence="1 9 10">Belongs to the phosphohexose mutase family.</text>
</comment>
<dbReference type="HAMAP" id="MF_01554_B">
    <property type="entry name" value="GlmM_B"/>
    <property type="match status" value="1"/>
</dbReference>
<evidence type="ECO:0000259" key="15">
    <source>
        <dbReference type="Pfam" id="PF02880"/>
    </source>
</evidence>
<dbReference type="NCBIfam" id="TIGR01455">
    <property type="entry name" value="glmM"/>
    <property type="match status" value="1"/>
</dbReference>
<keyword evidence="5 9" id="KW-0413">Isomerase</keyword>
<dbReference type="SUPFAM" id="SSF53738">
    <property type="entry name" value="Phosphoglucomutase, first 3 domains"/>
    <property type="match status" value="3"/>
</dbReference>
<evidence type="ECO:0000313" key="17">
    <source>
        <dbReference type="Proteomes" id="UP000326838"/>
    </source>
</evidence>
<dbReference type="GO" id="GO:0006048">
    <property type="term" value="P:UDP-N-acetylglucosamine biosynthetic process"/>
    <property type="evidence" value="ECO:0007669"/>
    <property type="project" value="TreeGrafter"/>
</dbReference>
<name>A0A5N0TEM6_9MICO</name>
<evidence type="ECO:0000256" key="5">
    <source>
        <dbReference type="ARBA" id="ARBA00023235"/>
    </source>
</evidence>
<dbReference type="FunFam" id="3.30.310.50:FF:000001">
    <property type="entry name" value="Phosphoglucosamine mutase"/>
    <property type="match status" value="1"/>
</dbReference>
<evidence type="ECO:0000313" key="16">
    <source>
        <dbReference type="EMBL" id="KAA9131749.1"/>
    </source>
</evidence>
<dbReference type="SUPFAM" id="SSF55957">
    <property type="entry name" value="Phosphoglucomutase, C-terminal domain"/>
    <property type="match status" value="1"/>
</dbReference>
<dbReference type="GO" id="GO:0000287">
    <property type="term" value="F:magnesium ion binding"/>
    <property type="evidence" value="ECO:0007669"/>
    <property type="project" value="UniProtKB-UniRule"/>
</dbReference>
<dbReference type="EC" id="5.4.2.10" evidence="7 9"/>
<feature type="active site" description="Phosphoserine intermediate" evidence="9">
    <location>
        <position position="108"/>
    </location>
</feature>
<evidence type="ECO:0000256" key="7">
    <source>
        <dbReference type="ARBA" id="ARBA00066330"/>
    </source>
</evidence>
<keyword evidence="2 9" id="KW-0597">Phosphoprotein</keyword>
<comment type="function">
    <text evidence="9 11">Catalyzes the conversion of glucosamine-6-phosphate to glucosamine-1-phosphate.</text>
</comment>
<evidence type="ECO:0000259" key="12">
    <source>
        <dbReference type="Pfam" id="PF00408"/>
    </source>
</evidence>
<dbReference type="Gene3D" id="3.40.120.10">
    <property type="entry name" value="Alpha-D-Glucose-1,6-Bisphosphate, subunit A, domain 3"/>
    <property type="match status" value="3"/>
</dbReference>
<dbReference type="InterPro" id="IPR005846">
    <property type="entry name" value="A-D-PHexomutase_a/b/a-III"/>
</dbReference>
<dbReference type="PANTHER" id="PTHR42946:SF1">
    <property type="entry name" value="PHOSPHOGLUCOMUTASE (ALPHA-D-GLUCOSE-1,6-BISPHOSPHATE-DEPENDENT)"/>
    <property type="match status" value="1"/>
</dbReference>
<dbReference type="InterPro" id="IPR016055">
    <property type="entry name" value="A-D-PHexomutase_a/b/a-I/II/III"/>
</dbReference>
<dbReference type="InterPro" id="IPR005845">
    <property type="entry name" value="A-D-PHexomutase_a/b/a-II"/>
</dbReference>
<dbReference type="Proteomes" id="UP000326838">
    <property type="component" value="Unassembled WGS sequence"/>
</dbReference>
<dbReference type="Pfam" id="PF02878">
    <property type="entry name" value="PGM_PMM_I"/>
    <property type="match status" value="1"/>
</dbReference>
<evidence type="ECO:0000259" key="13">
    <source>
        <dbReference type="Pfam" id="PF02878"/>
    </source>
</evidence>
<feature type="binding site" description="via phosphate group" evidence="9">
    <location>
        <position position="108"/>
    </location>
    <ligand>
        <name>Mg(2+)</name>
        <dbReference type="ChEBI" id="CHEBI:18420"/>
    </ligand>
</feature>
<dbReference type="InterPro" id="IPR006352">
    <property type="entry name" value="GlmM_bact"/>
</dbReference>
<evidence type="ECO:0000256" key="4">
    <source>
        <dbReference type="ARBA" id="ARBA00022842"/>
    </source>
</evidence>
<feature type="binding site" evidence="9">
    <location>
        <position position="245"/>
    </location>
    <ligand>
        <name>Mg(2+)</name>
        <dbReference type="ChEBI" id="CHEBI:18420"/>
    </ligand>
</feature>
<dbReference type="PANTHER" id="PTHR42946">
    <property type="entry name" value="PHOSPHOHEXOSE MUTASE"/>
    <property type="match status" value="1"/>
</dbReference>
<evidence type="ECO:0000256" key="2">
    <source>
        <dbReference type="ARBA" id="ARBA00022553"/>
    </source>
</evidence>
<evidence type="ECO:0000256" key="6">
    <source>
        <dbReference type="ARBA" id="ARBA00050364"/>
    </source>
</evidence>
<evidence type="ECO:0000256" key="10">
    <source>
        <dbReference type="RuleBase" id="RU004326"/>
    </source>
</evidence>
<dbReference type="InterPro" id="IPR005843">
    <property type="entry name" value="A-D-PHexomutase_C"/>
</dbReference>
<feature type="domain" description="Alpha-D-phosphohexomutase C-terminal" evidence="12">
    <location>
        <begin position="378"/>
        <end position="443"/>
    </location>
</feature>
<feature type="binding site" evidence="9">
    <location>
        <position position="247"/>
    </location>
    <ligand>
        <name>Mg(2+)</name>
        <dbReference type="ChEBI" id="CHEBI:18420"/>
    </ligand>
</feature>
<organism evidence="16 17">
    <name type="scientific">Microbacterium caowuchunii</name>
    <dbReference type="NCBI Taxonomy" id="2614638"/>
    <lineage>
        <taxon>Bacteria</taxon>
        <taxon>Bacillati</taxon>
        <taxon>Actinomycetota</taxon>
        <taxon>Actinomycetes</taxon>
        <taxon>Micrococcales</taxon>
        <taxon>Microbacteriaceae</taxon>
        <taxon>Microbacterium</taxon>
    </lineage>
</organism>
<comment type="cofactor">
    <cofactor evidence="9">
        <name>Mg(2+)</name>
        <dbReference type="ChEBI" id="CHEBI:18420"/>
    </cofactor>
    <text evidence="9">Binds 1 Mg(2+) ion per subunit.</text>
</comment>
<dbReference type="InterPro" id="IPR050060">
    <property type="entry name" value="Phosphoglucosamine_mutase"/>
</dbReference>
<keyword evidence="3 9" id="KW-0479">Metal-binding</keyword>
<dbReference type="InterPro" id="IPR005841">
    <property type="entry name" value="Alpha-D-phosphohexomutase_SF"/>
</dbReference>
<dbReference type="Pfam" id="PF02880">
    <property type="entry name" value="PGM_PMM_III"/>
    <property type="match status" value="1"/>
</dbReference>
<dbReference type="FunFam" id="3.40.120.10:FF:000002">
    <property type="entry name" value="Phosphoglucosamine mutase"/>
    <property type="match status" value="1"/>
</dbReference>
<dbReference type="FunFam" id="3.40.120.10:FF:000001">
    <property type="entry name" value="Phosphoglucosamine mutase"/>
    <property type="match status" value="1"/>
</dbReference>
<feature type="modified residue" description="Phosphoserine" evidence="9">
    <location>
        <position position="108"/>
    </location>
</feature>
<feature type="binding site" evidence="9">
    <location>
        <position position="249"/>
    </location>
    <ligand>
        <name>Mg(2+)</name>
        <dbReference type="ChEBI" id="CHEBI:18420"/>
    </ligand>
</feature>
<evidence type="ECO:0000256" key="9">
    <source>
        <dbReference type="HAMAP-Rule" id="MF_01554"/>
    </source>
</evidence>
<dbReference type="InterPro" id="IPR016066">
    <property type="entry name" value="A-D-PHexomutase_CS"/>
</dbReference>
<accession>A0A5N0TEM6</accession>
<protein>
    <recommendedName>
        <fullName evidence="8 9">Phosphoglucosamine mutase</fullName>
        <ecNumber evidence="7 9">5.4.2.10</ecNumber>
    </recommendedName>
</protein>
<dbReference type="Gene3D" id="3.30.310.50">
    <property type="entry name" value="Alpha-D-phosphohexomutase, C-terminal domain"/>
    <property type="match status" value="1"/>
</dbReference>
<evidence type="ECO:0000256" key="8">
    <source>
        <dbReference type="ARBA" id="ARBA00068193"/>
    </source>
</evidence>
<dbReference type="GO" id="GO:0004615">
    <property type="term" value="F:phosphomannomutase activity"/>
    <property type="evidence" value="ECO:0007669"/>
    <property type="project" value="TreeGrafter"/>
</dbReference>
<evidence type="ECO:0000256" key="11">
    <source>
        <dbReference type="RuleBase" id="RU004327"/>
    </source>
</evidence>
<dbReference type="RefSeq" id="WP_150894440.1">
    <property type="nucleotide sequence ID" value="NZ_VYUY01000016.1"/>
</dbReference>
<sequence length="451" mass="46738">MALFGTDGVRGLANGPLTADLALSLAQATAVVLGQGRSAEARRAAGKRPTAVVARDPRISGEFLSAAVAAGLASSGVDVLDAGVLPTPATAFLISDIDADFGVMVSASHNPAPDNGIKIFARGGVKLPDEVEQRIEYAIAGQKLQPTGPNVGRIRRFADAEDRYVVHLLQSLPHQLDGLHVVLDCAHGAAAGVSPDAFRDAGARVTVIGADPDGLNINDGVGSTHLDHLAVEVLRAGADLGIAHDGDADRCLAVDAQGNIIDGDQIMAILAVAMKDRGVLTKDTLVATVMSNLGLHRAMAERGIRVVQTNVGDRYVLEEMNAHGYAIGGEQSGHVIMSEFATTGDGLLTGLHLMAEMARQGKSLAELASIMTVFPQVLVNVKGVDRTRVADAGVSAAVAAAEAELGDSGRVLLRASGTEQLVRVMVEAENVEQAQRIADELAAVVLERLAL</sequence>
<dbReference type="InterPro" id="IPR005844">
    <property type="entry name" value="A-D-PHexomutase_a/b/a-I"/>
</dbReference>
<dbReference type="GO" id="GO:0005829">
    <property type="term" value="C:cytosol"/>
    <property type="evidence" value="ECO:0007669"/>
    <property type="project" value="TreeGrafter"/>
</dbReference>
<evidence type="ECO:0000256" key="3">
    <source>
        <dbReference type="ARBA" id="ARBA00022723"/>
    </source>
</evidence>
<feature type="domain" description="Alpha-D-phosphohexomutase alpha/beta/alpha" evidence="15">
    <location>
        <begin position="262"/>
        <end position="372"/>
    </location>
</feature>
<dbReference type="AlphaFoldDB" id="A0A5N0TEM6"/>
<feature type="domain" description="Alpha-D-phosphohexomutase alpha/beta/alpha" evidence="13">
    <location>
        <begin position="3"/>
        <end position="141"/>
    </location>
</feature>
<evidence type="ECO:0000256" key="1">
    <source>
        <dbReference type="ARBA" id="ARBA00010231"/>
    </source>
</evidence>
<dbReference type="EMBL" id="VYUY01000016">
    <property type="protein sequence ID" value="KAA9131749.1"/>
    <property type="molecule type" value="Genomic_DNA"/>
</dbReference>
<feature type="domain" description="Alpha-D-phosphohexomutase alpha/beta/alpha" evidence="14">
    <location>
        <begin position="163"/>
        <end position="258"/>
    </location>
</feature>
<comment type="catalytic activity">
    <reaction evidence="6 9 11">
        <text>alpha-D-glucosamine 1-phosphate = D-glucosamine 6-phosphate</text>
        <dbReference type="Rhea" id="RHEA:23424"/>
        <dbReference type="ChEBI" id="CHEBI:58516"/>
        <dbReference type="ChEBI" id="CHEBI:58725"/>
        <dbReference type="EC" id="5.4.2.10"/>
    </reaction>
</comment>
<dbReference type="Pfam" id="PF00408">
    <property type="entry name" value="PGM_PMM_IV"/>
    <property type="match status" value="1"/>
</dbReference>
<keyword evidence="4 9" id="KW-0460">Magnesium</keyword>
<dbReference type="GO" id="GO:0009252">
    <property type="term" value="P:peptidoglycan biosynthetic process"/>
    <property type="evidence" value="ECO:0007669"/>
    <property type="project" value="TreeGrafter"/>
</dbReference>
<gene>
    <name evidence="9" type="primary">glmM</name>
    <name evidence="16" type="ORF">F6B40_12190</name>
</gene>
<keyword evidence="17" id="KW-1185">Reference proteome</keyword>
<dbReference type="Pfam" id="PF02879">
    <property type="entry name" value="PGM_PMM_II"/>
    <property type="match status" value="1"/>
</dbReference>